<dbReference type="Pfam" id="PF01239">
    <property type="entry name" value="PPTA"/>
    <property type="match status" value="2"/>
</dbReference>
<reference evidence="14 15" key="1">
    <citation type="journal article" date="2015" name="Mol. Biochem. Parasitol.">
        <title>Identification of polymorphic genes for use in assemblage B genotyping assays through comparative genomics of multiple assemblage B Giardia duodenalis isolates.</title>
        <authorList>
            <person name="Wielinga C."/>
            <person name="Thompson R.C."/>
            <person name="Monis P."/>
            <person name="Ryan U."/>
        </authorList>
    </citation>
    <scope>NUCLEOTIDE SEQUENCE [LARGE SCALE GENOMIC DNA]</scope>
    <source>
        <strain evidence="14 15">BAH15c1</strain>
    </source>
</reference>
<dbReference type="EC" id="2.5.1.58" evidence="4"/>
<name>A0A132NQF5_GIAIN</name>
<evidence type="ECO:0000256" key="8">
    <source>
        <dbReference type="ARBA" id="ARBA00022842"/>
    </source>
</evidence>
<sequence>MGGVMDSNSPGNLPHEEKMDEILLPWLPNSEIKDLVESVCLALRTPSQIRTIEQYELGHRLVSLRPTDYAGYRLIFQCVQLGVVSSQAELDRSAAIARTSSKNFQIWPHRYSLMQLLPEEDRKRYYESQERPFICDILSTDNKNYHVWNYKMSLLNLLDRLDWKEELRWVEQLLENDLLNNSYWAYRIICVKKLLTSGAITYEDEFSFVDSALLKTPANQAIWDYLKGLYDWLTTDCTNMDTNQEHQSSNTPLEELYNLVSRYTTPPVVVPAGLYLRVLLSSLYPGAIDELKQLLNELSASQPATHFWTLIAKLCTRIG</sequence>
<evidence type="ECO:0000256" key="4">
    <source>
        <dbReference type="ARBA" id="ARBA00012702"/>
    </source>
</evidence>
<evidence type="ECO:0000256" key="10">
    <source>
        <dbReference type="ARBA" id="ARBA00041392"/>
    </source>
</evidence>
<evidence type="ECO:0000256" key="13">
    <source>
        <dbReference type="ARBA" id="ARBA00043219"/>
    </source>
</evidence>
<dbReference type="GO" id="GO:0004662">
    <property type="term" value="F:CAAX-protein geranylgeranyltransferase activity"/>
    <property type="evidence" value="ECO:0007669"/>
    <property type="project" value="UniProtKB-EC"/>
</dbReference>
<dbReference type="OrthoDB" id="272289at2759"/>
<evidence type="ECO:0000256" key="7">
    <source>
        <dbReference type="ARBA" id="ARBA00022737"/>
    </source>
</evidence>
<keyword evidence="6 14" id="KW-0808">Transferase</keyword>
<evidence type="ECO:0000256" key="11">
    <source>
        <dbReference type="ARBA" id="ARBA00042436"/>
    </source>
</evidence>
<evidence type="ECO:0000256" key="6">
    <source>
        <dbReference type="ARBA" id="ARBA00022679"/>
    </source>
</evidence>
<dbReference type="EMBL" id="JXTI01000143">
    <property type="protein sequence ID" value="KWX11982.1"/>
    <property type="molecule type" value="Genomic_DNA"/>
</dbReference>
<evidence type="ECO:0000256" key="9">
    <source>
        <dbReference type="ARBA" id="ARBA00040965"/>
    </source>
</evidence>
<keyword evidence="8" id="KW-0460">Magnesium</keyword>
<protein>
    <recommendedName>
        <fullName evidence="9">Protein farnesyltransferase/geranylgeranyltransferase type-1 subunit alpha</fullName>
        <ecNumber evidence="4">2.5.1.58</ecNumber>
        <ecNumber evidence="3">2.5.1.59</ecNumber>
    </recommendedName>
    <alternativeName>
        <fullName evidence="12">CAAX farnesyltransferase subunit alpha</fullName>
    </alternativeName>
    <alternativeName>
        <fullName evidence="11">FTase-alpha</fullName>
    </alternativeName>
    <alternativeName>
        <fullName evidence="10">Ras proteins prenyltransferase subunit alpha</fullName>
    </alternativeName>
    <alternativeName>
        <fullName evidence="13">Type I protein geranyl-geranyltransferase subunit alpha</fullName>
    </alternativeName>
</protein>
<evidence type="ECO:0000313" key="14">
    <source>
        <dbReference type="EMBL" id="KWX11982.1"/>
    </source>
</evidence>
<dbReference type="VEuPathDB" id="GiardiaDB:QR46_4040"/>
<keyword evidence="7" id="KW-0677">Repeat</keyword>
<dbReference type="PROSITE" id="PS51147">
    <property type="entry name" value="PFTA"/>
    <property type="match status" value="3"/>
</dbReference>
<dbReference type="PANTHER" id="PTHR11129:SF1">
    <property type="entry name" value="PROTEIN FARNESYLTRANSFERASE_GERANYLGERANYLTRANSFERASE TYPE-1 SUBUNIT ALPHA"/>
    <property type="match status" value="1"/>
</dbReference>
<comment type="similarity">
    <text evidence="2">Belongs to the protein prenyltransferase subunit alpha family.</text>
</comment>
<dbReference type="SUPFAM" id="SSF48439">
    <property type="entry name" value="Protein prenylyltransferase"/>
    <property type="match status" value="1"/>
</dbReference>
<dbReference type="GO" id="GO:0005965">
    <property type="term" value="C:protein farnesyltransferase complex"/>
    <property type="evidence" value="ECO:0007669"/>
    <property type="project" value="TreeGrafter"/>
</dbReference>
<accession>A0A132NQF5</accession>
<evidence type="ECO:0000313" key="15">
    <source>
        <dbReference type="Proteomes" id="UP000070089"/>
    </source>
</evidence>
<comment type="cofactor">
    <cofactor evidence="1">
        <name>Mg(2+)</name>
        <dbReference type="ChEBI" id="CHEBI:18420"/>
    </cofactor>
</comment>
<keyword evidence="5" id="KW-0637">Prenyltransferase</keyword>
<dbReference type="EC" id="2.5.1.59" evidence="3"/>
<comment type="caution">
    <text evidence="14">The sequence shown here is derived from an EMBL/GenBank/DDBJ whole genome shotgun (WGS) entry which is preliminary data.</text>
</comment>
<evidence type="ECO:0000256" key="12">
    <source>
        <dbReference type="ARBA" id="ARBA00043086"/>
    </source>
</evidence>
<dbReference type="PANTHER" id="PTHR11129">
    <property type="entry name" value="PROTEIN FARNESYLTRANSFERASE ALPHA SUBUNIT/RAB GERANYLGERANYL TRANSFERASE ALPHA SUBUNIT"/>
    <property type="match status" value="1"/>
</dbReference>
<dbReference type="AlphaFoldDB" id="A0A132NQF5"/>
<evidence type="ECO:0000256" key="1">
    <source>
        <dbReference type="ARBA" id="ARBA00001946"/>
    </source>
</evidence>
<dbReference type="Gene3D" id="1.25.40.120">
    <property type="entry name" value="Protein prenylyltransferase"/>
    <property type="match status" value="1"/>
</dbReference>
<organism evidence="14 15">
    <name type="scientific">Giardia duodenalis assemblage B</name>
    <dbReference type="NCBI Taxonomy" id="1394984"/>
    <lineage>
        <taxon>Eukaryota</taxon>
        <taxon>Metamonada</taxon>
        <taxon>Diplomonadida</taxon>
        <taxon>Hexamitidae</taxon>
        <taxon>Giardiinae</taxon>
        <taxon>Giardia</taxon>
    </lineage>
</organism>
<dbReference type="GO" id="GO:0004660">
    <property type="term" value="F:protein farnesyltransferase activity"/>
    <property type="evidence" value="ECO:0007669"/>
    <property type="project" value="UniProtKB-EC"/>
</dbReference>
<dbReference type="GO" id="GO:0005953">
    <property type="term" value="C:CAAX-protein geranylgeranyltransferase complex"/>
    <property type="evidence" value="ECO:0007669"/>
    <property type="project" value="TreeGrafter"/>
</dbReference>
<gene>
    <name evidence="14" type="ORF">QR46_4040</name>
</gene>
<evidence type="ECO:0000256" key="2">
    <source>
        <dbReference type="ARBA" id="ARBA00006734"/>
    </source>
</evidence>
<dbReference type="Proteomes" id="UP000070089">
    <property type="component" value="Unassembled WGS sequence"/>
</dbReference>
<evidence type="ECO:0000256" key="5">
    <source>
        <dbReference type="ARBA" id="ARBA00022602"/>
    </source>
</evidence>
<proteinExistence type="inferred from homology"/>
<evidence type="ECO:0000256" key="3">
    <source>
        <dbReference type="ARBA" id="ARBA00012700"/>
    </source>
</evidence>
<dbReference type="InterPro" id="IPR002088">
    <property type="entry name" value="Prenyl_trans_a"/>
</dbReference>